<dbReference type="AlphaFoldDB" id="A0A8T3VWX9"/>
<dbReference type="EMBL" id="SUTG01000018">
    <property type="protein sequence ID" value="MBE6512475.1"/>
    <property type="molecule type" value="Genomic_DNA"/>
</dbReference>
<comment type="caution">
    <text evidence="1">The sequence shown here is derived from an EMBL/GenBank/DDBJ whole genome shotgun (WGS) entry which is preliminary data.</text>
</comment>
<sequence length="97" mass="11613">MISQDEKDRIKEEIVTEINSILEKNNESFRMDKVNVLNRKETVKFMGTYRVYERRKYNSITREINAFLEKYGDVNVESKKIRDSGMKFTSVSFNFEL</sequence>
<dbReference type="Proteomes" id="UP000732619">
    <property type="component" value="Unassembled WGS sequence"/>
</dbReference>
<gene>
    <name evidence="1" type="ORF">E7Z75_04960</name>
</gene>
<name>A0A8T3VWX9_METOL</name>
<organism evidence="1 2">
    <name type="scientific">Methanobrevibacter olleyae</name>
    <dbReference type="NCBI Taxonomy" id="294671"/>
    <lineage>
        <taxon>Archaea</taxon>
        <taxon>Methanobacteriati</taxon>
        <taxon>Methanobacteriota</taxon>
        <taxon>Methanomada group</taxon>
        <taxon>Methanobacteria</taxon>
        <taxon>Methanobacteriales</taxon>
        <taxon>Methanobacteriaceae</taxon>
        <taxon>Methanobrevibacter</taxon>
    </lineage>
</organism>
<reference evidence="1" key="1">
    <citation type="submission" date="2019-04" db="EMBL/GenBank/DDBJ databases">
        <title>Evolution of Biomass-Degrading Anaerobic Consortia Revealed by Metagenomics.</title>
        <authorList>
            <person name="Peng X."/>
        </authorList>
    </citation>
    <scope>NUCLEOTIDE SEQUENCE</scope>
    <source>
        <strain evidence="1">SIG14</strain>
    </source>
</reference>
<accession>A0A8T3VWX9</accession>
<evidence type="ECO:0000313" key="2">
    <source>
        <dbReference type="Proteomes" id="UP000732619"/>
    </source>
</evidence>
<protein>
    <submittedName>
        <fullName evidence="1">Uncharacterized protein</fullName>
    </submittedName>
</protein>
<proteinExistence type="predicted"/>
<evidence type="ECO:0000313" key="1">
    <source>
        <dbReference type="EMBL" id="MBE6512475.1"/>
    </source>
</evidence>